<comment type="caution">
    <text evidence="1">The sequence shown here is derived from an EMBL/GenBank/DDBJ whole genome shotgun (WGS) entry which is preliminary data.</text>
</comment>
<organism evidence="1 2">
    <name type="scientific">Cirrhinus mrigala</name>
    <name type="common">Mrigala</name>
    <dbReference type="NCBI Taxonomy" id="683832"/>
    <lineage>
        <taxon>Eukaryota</taxon>
        <taxon>Metazoa</taxon>
        <taxon>Chordata</taxon>
        <taxon>Craniata</taxon>
        <taxon>Vertebrata</taxon>
        <taxon>Euteleostomi</taxon>
        <taxon>Actinopterygii</taxon>
        <taxon>Neopterygii</taxon>
        <taxon>Teleostei</taxon>
        <taxon>Ostariophysi</taxon>
        <taxon>Cypriniformes</taxon>
        <taxon>Cyprinidae</taxon>
        <taxon>Labeoninae</taxon>
        <taxon>Labeonini</taxon>
        <taxon>Cirrhinus</taxon>
    </lineage>
</organism>
<evidence type="ECO:0000313" key="2">
    <source>
        <dbReference type="Proteomes" id="UP001529510"/>
    </source>
</evidence>
<gene>
    <name evidence="1" type="ORF">M9458_009338</name>
</gene>
<name>A0ABD0RD92_CIRMR</name>
<protein>
    <submittedName>
        <fullName evidence="1">Uncharacterized protein</fullName>
    </submittedName>
</protein>
<feature type="non-terminal residue" evidence="1">
    <location>
        <position position="139"/>
    </location>
</feature>
<feature type="non-terminal residue" evidence="1">
    <location>
        <position position="1"/>
    </location>
</feature>
<sequence length="139" mass="15460">CDASLASFLCLPYLLFPFPAPRSPSSPLPALVEPGVFLPPVQSLVPSPLPSPTLRSLSLELHLHLDPHLPRLNRQVSRCSLQPEVPPGPRAGQHWWKSPRVMAMRQVMVLQWEKGRVALHCRKEEKTKSQPAAQAPCDL</sequence>
<dbReference type="AlphaFoldDB" id="A0ABD0RD92"/>
<reference evidence="1 2" key="1">
    <citation type="submission" date="2024-05" db="EMBL/GenBank/DDBJ databases">
        <title>Genome sequencing and assembly of Indian major carp, Cirrhinus mrigala (Hamilton, 1822).</title>
        <authorList>
            <person name="Mohindra V."/>
            <person name="Chowdhury L.M."/>
            <person name="Lal K."/>
            <person name="Jena J.K."/>
        </authorList>
    </citation>
    <scope>NUCLEOTIDE SEQUENCE [LARGE SCALE GENOMIC DNA]</scope>
    <source>
        <strain evidence="1">CM1030</strain>
        <tissue evidence="1">Blood</tissue>
    </source>
</reference>
<proteinExistence type="predicted"/>
<dbReference type="EMBL" id="JAMKFB020000004">
    <property type="protein sequence ID" value="KAL0195766.1"/>
    <property type="molecule type" value="Genomic_DNA"/>
</dbReference>
<dbReference type="Proteomes" id="UP001529510">
    <property type="component" value="Unassembled WGS sequence"/>
</dbReference>
<keyword evidence="2" id="KW-1185">Reference proteome</keyword>
<accession>A0ABD0RD92</accession>
<evidence type="ECO:0000313" key="1">
    <source>
        <dbReference type="EMBL" id="KAL0195766.1"/>
    </source>
</evidence>